<keyword evidence="4 8" id="KW-0812">Transmembrane</keyword>
<dbReference type="PROSITE" id="PS50850">
    <property type="entry name" value="MFS"/>
    <property type="match status" value="1"/>
</dbReference>
<dbReference type="PANTHER" id="PTHR48022:SF28">
    <property type="entry name" value="MAJOR FACILITATOR SUPERFAMILY (MFS) PROFILE DOMAIN-CONTAINING PROTEIN-RELATED"/>
    <property type="match status" value="1"/>
</dbReference>
<dbReference type="InterPro" id="IPR020846">
    <property type="entry name" value="MFS_dom"/>
</dbReference>
<comment type="similarity">
    <text evidence="2 7">Belongs to the major facilitator superfamily. Sugar transporter (TC 2.A.1.1) family.</text>
</comment>
<dbReference type="Pfam" id="PF00083">
    <property type="entry name" value="Sugar_tr"/>
    <property type="match status" value="1"/>
</dbReference>
<proteinExistence type="inferred from homology"/>
<dbReference type="InterPro" id="IPR050360">
    <property type="entry name" value="MFS_Sugar_Transporters"/>
</dbReference>
<comment type="subcellular location">
    <subcellularLocation>
        <location evidence="1">Membrane</location>
        <topology evidence="1">Multi-pass membrane protein</topology>
    </subcellularLocation>
</comment>
<keyword evidence="5 8" id="KW-1133">Transmembrane helix</keyword>
<evidence type="ECO:0000259" key="9">
    <source>
        <dbReference type="PROSITE" id="PS50850"/>
    </source>
</evidence>
<dbReference type="InterPro" id="IPR003663">
    <property type="entry name" value="Sugar/inositol_transpt"/>
</dbReference>
<dbReference type="Gene3D" id="1.20.1250.20">
    <property type="entry name" value="MFS general substrate transporter like domains"/>
    <property type="match status" value="1"/>
</dbReference>
<protein>
    <submittedName>
        <fullName evidence="10">General substrate transporter</fullName>
    </submittedName>
</protein>
<feature type="transmembrane region" description="Helical" evidence="8">
    <location>
        <begin position="422"/>
        <end position="443"/>
    </location>
</feature>
<feature type="transmembrane region" description="Helical" evidence="8">
    <location>
        <begin position="198"/>
        <end position="216"/>
    </location>
</feature>
<feature type="transmembrane region" description="Helical" evidence="8">
    <location>
        <begin position="449"/>
        <end position="470"/>
    </location>
</feature>
<accession>A0AA38RC07</accession>
<evidence type="ECO:0000256" key="6">
    <source>
        <dbReference type="ARBA" id="ARBA00023136"/>
    </source>
</evidence>
<feature type="transmembrane region" description="Helical" evidence="8">
    <location>
        <begin position="354"/>
        <end position="377"/>
    </location>
</feature>
<evidence type="ECO:0000256" key="1">
    <source>
        <dbReference type="ARBA" id="ARBA00004141"/>
    </source>
</evidence>
<evidence type="ECO:0000256" key="8">
    <source>
        <dbReference type="SAM" id="Phobius"/>
    </source>
</evidence>
<gene>
    <name evidence="10" type="ORF">NKR23_g10788</name>
</gene>
<dbReference type="GO" id="GO:0005351">
    <property type="term" value="F:carbohydrate:proton symporter activity"/>
    <property type="evidence" value="ECO:0007669"/>
    <property type="project" value="TreeGrafter"/>
</dbReference>
<evidence type="ECO:0000256" key="3">
    <source>
        <dbReference type="ARBA" id="ARBA00022448"/>
    </source>
</evidence>
<feature type="domain" description="Major facilitator superfamily (MFS) profile" evidence="9">
    <location>
        <begin position="29"/>
        <end position="474"/>
    </location>
</feature>
<feature type="transmembrane region" description="Helical" evidence="8">
    <location>
        <begin position="24"/>
        <end position="42"/>
    </location>
</feature>
<keyword evidence="11" id="KW-1185">Reference proteome</keyword>
<dbReference type="EMBL" id="JANBVO010000050">
    <property type="protein sequence ID" value="KAJ9133457.1"/>
    <property type="molecule type" value="Genomic_DNA"/>
</dbReference>
<dbReference type="InterPro" id="IPR036259">
    <property type="entry name" value="MFS_trans_sf"/>
</dbReference>
<sequence>MKPLSAPFTVFTDRMRGRGQKSVWIEYMITATCAIGNMLFGYDQGVMGGFLTSGPFERTFPSISGDGNATLQGFTVAVYEIGCAIGALSVIAGGDRIGRRATVMLGELIIIIGAVLQASSFSLSQLIVARIVTGVGNGMAVAVLPTWNGECSRATSRGRAVLWQLNVNIFGIAVAYWVDYGVNRSSATVDTDWSWRFPLALQVLFASATILLAFFLPDSARALVRKGRIEEARDVVDMLSLTEDPVKRAEETDRTMSHIERALEEEAASDASWHDIFTQGRPRFFQRLVLAIISICMLQISGVNLITYYAPVIFEDTLGMSRNMSLLLSGFNGLEYWLATFIPIPLVDRVGRRPIMLFAAIGQCISMAVLAGCTAYPDNQAAGYVATVFLFVFNTFLAIGMDGIPFLLPVELTPLQTRAKSVAIATGFFWLCNFFVVMVSPIMMSNIGYGTYILWSATNFFFIPMIYLLIPETMNADLEDIDVLFETNPTWLIGVGSRRKLAQIITNRQAEDVGEKRARTSADEGNADAVEDVAEVHEITTQRR</sequence>
<comment type="caution">
    <text evidence="10">The sequence shown here is derived from an EMBL/GenBank/DDBJ whole genome shotgun (WGS) entry which is preliminary data.</text>
</comment>
<keyword evidence="6 8" id="KW-0472">Membrane</keyword>
<evidence type="ECO:0000256" key="2">
    <source>
        <dbReference type="ARBA" id="ARBA00010992"/>
    </source>
</evidence>
<feature type="transmembrane region" description="Helical" evidence="8">
    <location>
        <begin position="326"/>
        <end position="347"/>
    </location>
</feature>
<dbReference type="PANTHER" id="PTHR48022">
    <property type="entry name" value="PLASTIDIC GLUCOSE TRANSPORTER 4"/>
    <property type="match status" value="1"/>
</dbReference>
<dbReference type="GO" id="GO:0016020">
    <property type="term" value="C:membrane"/>
    <property type="evidence" value="ECO:0007669"/>
    <property type="project" value="UniProtKB-SubCell"/>
</dbReference>
<feature type="transmembrane region" description="Helical" evidence="8">
    <location>
        <begin position="288"/>
        <end position="314"/>
    </location>
</feature>
<keyword evidence="3 7" id="KW-0813">Transport</keyword>
<evidence type="ECO:0000256" key="4">
    <source>
        <dbReference type="ARBA" id="ARBA00022692"/>
    </source>
</evidence>
<organism evidence="10 11">
    <name type="scientific">Pleurostoma richardsiae</name>
    <dbReference type="NCBI Taxonomy" id="41990"/>
    <lineage>
        <taxon>Eukaryota</taxon>
        <taxon>Fungi</taxon>
        <taxon>Dikarya</taxon>
        <taxon>Ascomycota</taxon>
        <taxon>Pezizomycotina</taxon>
        <taxon>Sordariomycetes</taxon>
        <taxon>Sordariomycetidae</taxon>
        <taxon>Calosphaeriales</taxon>
        <taxon>Pleurostomataceae</taxon>
        <taxon>Pleurostoma</taxon>
    </lineage>
</organism>
<reference evidence="10" key="1">
    <citation type="submission" date="2022-07" db="EMBL/GenBank/DDBJ databases">
        <title>Fungi with potential for degradation of polypropylene.</title>
        <authorList>
            <person name="Gostincar C."/>
        </authorList>
    </citation>
    <scope>NUCLEOTIDE SEQUENCE</scope>
    <source>
        <strain evidence="10">EXF-13308</strain>
    </source>
</reference>
<dbReference type="AlphaFoldDB" id="A0AA38RC07"/>
<dbReference type="SUPFAM" id="SSF103473">
    <property type="entry name" value="MFS general substrate transporter"/>
    <property type="match status" value="1"/>
</dbReference>
<dbReference type="InterPro" id="IPR005828">
    <property type="entry name" value="MFS_sugar_transport-like"/>
</dbReference>
<evidence type="ECO:0000256" key="5">
    <source>
        <dbReference type="ARBA" id="ARBA00022989"/>
    </source>
</evidence>
<dbReference type="PRINTS" id="PR00171">
    <property type="entry name" value="SUGRTRNSPORT"/>
</dbReference>
<feature type="transmembrane region" description="Helical" evidence="8">
    <location>
        <begin position="71"/>
        <end position="91"/>
    </location>
</feature>
<evidence type="ECO:0000313" key="10">
    <source>
        <dbReference type="EMBL" id="KAJ9133457.1"/>
    </source>
</evidence>
<evidence type="ECO:0000256" key="7">
    <source>
        <dbReference type="RuleBase" id="RU003346"/>
    </source>
</evidence>
<dbReference type="Proteomes" id="UP001174694">
    <property type="component" value="Unassembled WGS sequence"/>
</dbReference>
<evidence type="ECO:0000313" key="11">
    <source>
        <dbReference type="Proteomes" id="UP001174694"/>
    </source>
</evidence>
<feature type="transmembrane region" description="Helical" evidence="8">
    <location>
        <begin position="127"/>
        <end position="148"/>
    </location>
</feature>
<feature type="transmembrane region" description="Helical" evidence="8">
    <location>
        <begin position="103"/>
        <end position="121"/>
    </location>
</feature>
<name>A0AA38RC07_9PEZI</name>
<dbReference type="NCBIfam" id="TIGR00879">
    <property type="entry name" value="SP"/>
    <property type="match status" value="1"/>
</dbReference>
<feature type="transmembrane region" description="Helical" evidence="8">
    <location>
        <begin position="160"/>
        <end position="178"/>
    </location>
</feature>
<feature type="transmembrane region" description="Helical" evidence="8">
    <location>
        <begin position="383"/>
        <end position="410"/>
    </location>
</feature>